<keyword evidence="4" id="KW-0813">Transport</keyword>
<comment type="caution">
    <text evidence="12">The sequence shown here is derived from an EMBL/GenBank/DDBJ whole genome shotgun (WGS) entry which is preliminary data.</text>
</comment>
<keyword evidence="8" id="KW-0472">Membrane</keyword>
<dbReference type="InterPro" id="IPR039431">
    <property type="entry name" value="Vta1/CALS_N"/>
</dbReference>
<feature type="domain" description="Vta1/callose synthase N-terminal" evidence="10">
    <location>
        <begin position="14"/>
        <end position="156"/>
    </location>
</feature>
<dbReference type="EMBL" id="JARPUR010000003">
    <property type="protein sequence ID" value="KAK4879507.1"/>
    <property type="molecule type" value="Genomic_DNA"/>
</dbReference>
<feature type="region of interest" description="Disordered" evidence="9">
    <location>
        <begin position="176"/>
        <end position="230"/>
    </location>
</feature>
<dbReference type="GO" id="GO:0032511">
    <property type="term" value="P:late endosome to vacuole transport via multivesicular body sorting pathway"/>
    <property type="evidence" value="ECO:0007669"/>
    <property type="project" value="InterPro"/>
</dbReference>
<keyword evidence="13" id="KW-1185">Reference proteome</keyword>
<keyword evidence="6" id="KW-0967">Endosome</keyword>
<comment type="similarity">
    <text evidence="3">Belongs to the VTA1 family.</text>
</comment>
<feature type="domain" description="Vta1 C-terminal" evidence="11">
    <location>
        <begin position="249"/>
        <end position="285"/>
    </location>
</feature>
<dbReference type="InterPro" id="IPR041212">
    <property type="entry name" value="Vta1_C"/>
</dbReference>
<protein>
    <recommendedName>
        <fullName evidence="14">Vacuolar protein sorting-associated protein VTA1 homolog</fullName>
    </recommendedName>
</protein>
<evidence type="ECO:0000256" key="3">
    <source>
        <dbReference type="ARBA" id="ARBA00007895"/>
    </source>
</evidence>
<keyword evidence="5" id="KW-0963">Cytoplasm</keyword>
<organism evidence="12 13">
    <name type="scientific">Aquatica leii</name>
    <dbReference type="NCBI Taxonomy" id="1421715"/>
    <lineage>
        <taxon>Eukaryota</taxon>
        <taxon>Metazoa</taxon>
        <taxon>Ecdysozoa</taxon>
        <taxon>Arthropoda</taxon>
        <taxon>Hexapoda</taxon>
        <taxon>Insecta</taxon>
        <taxon>Pterygota</taxon>
        <taxon>Neoptera</taxon>
        <taxon>Endopterygota</taxon>
        <taxon>Coleoptera</taxon>
        <taxon>Polyphaga</taxon>
        <taxon>Elateriformia</taxon>
        <taxon>Elateroidea</taxon>
        <taxon>Lampyridae</taxon>
        <taxon>Luciolinae</taxon>
        <taxon>Aquatica</taxon>
    </lineage>
</organism>
<dbReference type="PANTHER" id="PTHR46009">
    <property type="entry name" value="VACUOLAR PROTEIN SORTING-ASSOCIATED PROTEIN VTA1 HOMOLOG"/>
    <property type="match status" value="1"/>
</dbReference>
<evidence type="ECO:0008006" key="14">
    <source>
        <dbReference type="Google" id="ProtNLM"/>
    </source>
</evidence>
<dbReference type="GO" id="GO:0010008">
    <property type="term" value="C:endosome membrane"/>
    <property type="evidence" value="ECO:0007669"/>
    <property type="project" value="UniProtKB-SubCell"/>
</dbReference>
<evidence type="ECO:0000313" key="12">
    <source>
        <dbReference type="EMBL" id="KAK4879507.1"/>
    </source>
</evidence>
<evidence type="ECO:0000256" key="2">
    <source>
        <dbReference type="ARBA" id="ARBA00004496"/>
    </source>
</evidence>
<evidence type="ECO:0000259" key="11">
    <source>
        <dbReference type="Pfam" id="PF18097"/>
    </source>
</evidence>
<feature type="compositionally biased region" description="Pro residues" evidence="9">
    <location>
        <begin position="214"/>
        <end position="226"/>
    </location>
</feature>
<evidence type="ECO:0000259" key="10">
    <source>
        <dbReference type="Pfam" id="PF04652"/>
    </source>
</evidence>
<evidence type="ECO:0000256" key="1">
    <source>
        <dbReference type="ARBA" id="ARBA00004481"/>
    </source>
</evidence>
<dbReference type="GO" id="GO:0005771">
    <property type="term" value="C:multivesicular body"/>
    <property type="evidence" value="ECO:0007669"/>
    <property type="project" value="TreeGrafter"/>
</dbReference>
<evidence type="ECO:0000256" key="4">
    <source>
        <dbReference type="ARBA" id="ARBA00022448"/>
    </source>
</evidence>
<accession>A0AAN7P8L8</accession>
<dbReference type="PANTHER" id="PTHR46009:SF1">
    <property type="entry name" value="VACUOLAR PROTEIN SORTING-ASSOCIATED PROTEIN VTA1 HOMOLOG"/>
    <property type="match status" value="1"/>
</dbReference>
<dbReference type="Pfam" id="PF04652">
    <property type="entry name" value="Vta1"/>
    <property type="match status" value="1"/>
</dbReference>
<evidence type="ECO:0000256" key="6">
    <source>
        <dbReference type="ARBA" id="ARBA00022753"/>
    </source>
</evidence>
<evidence type="ECO:0000256" key="8">
    <source>
        <dbReference type="ARBA" id="ARBA00023136"/>
    </source>
</evidence>
<dbReference type="Gene3D" id="1.20.5.420">
    <property type="entry name" value="Immunoglobulin FC, subunit C"/>
    <property type="match status" value="1"/>
</dbReference>
<dbReference type="InterPro" id="IPR044538">
    <property type="entry name" value="Vta1-like"/>
</dbReference>
<dbReference type="Gene3D" id="1.25.40.270">
    <property type="entry name" value="Vacuolar protein sorting-associated protein vta1"/>
    <property type="match status" value="1"/>
</dbReference>
<sequence>MPNFPPIPPQIKHVAHFMKVAEEHDERNVVISYWSRMYACEAAMKSISGKKPPEVTQFLVSIMEWLEVVKKEHADLDGIINPTVGHALVEEYALQLFNYADSQDKAEKFGKNVVKAFYTSGILMDILQQFGQLPDEMFNKRKYAKWKAAYIHNCLKLGEQPFSGPPVARNLLEFSDEEDDDEEPAPNLHPEEPINPIPPHSEPVDQPTINFPSNPVPILPPAPPTIPNKEVPVPAPRTNSVTGVTLQADQIEKAQKYCKWAGSALTYDDVNTAINNLQKALSLLQTGRED</sequence>
<dbReference type="AlphaFoldDB" id="A0AAN7P8L8"/>
<dbReference type="InterPro" id="IPR023175">
    <property type="entry name" value="Vta1/CALS_N_sf"/>
</dbReference>
<evidence type="ECO:0000313" key="13">
    <source>
        <dbReference type="Proteomes" id="UP001353858"/>
    </source>
</evidence>
<evidence type="ECO:0000256" key="7">
    <source>
        <dbReference type="ARBA" id="ARBA00022927"/>
    </source>
</evidence>
<dbReference type="Proteomes" id="UP001353858">
    <property type="component" value="Unassembled WGS sequence"/>
</dbReference>
<comment type="subcellular location">
    <subcellularLocation>
        <location evidence="2">Cytoplasm</location>
    </subcellularLocation>
    <subcellularLocation>
        <location evidence="1">Endosome membrane</location>
        <topology evidence="1">Peripheral membrane protein</topology>
    </subcellularLocation>
</comment>
<name>A0AAN7P8L8_9COLE</name>
<evidence type="ECO:0000256" key="9">
    <source>
        <dbReference type="SAM" id="MobiDB-lite"/>
    </source>
</evidence>
<proteinExistence type="inferred from homology"/>
<reference evidence="13" key="1">
    <citation type="submission" date="2023-01" db="EMBL/GenBank/DDBJ databases">
        <title>Key to firefly adult light organ development and bioluminescence: homeobox transcription factors regulate luciferase expression and transportation to peroxisome.</title>
        <authorList>
            <person name="Fu X."/>
        </authorList>
    </citation>
    <scope>NUCLEOTIDE SEQUENCE [LARGE SCALE GENOMIC DNA]</scope>
</reference>
<dbReference type="Pfam" id="PF18097">
    <property type="entry name" value="Vta1_C"/>
    <property type="match status" value="1"/>
</dbReference>
<dbReference type="GO" id="GO:0015031">
    <property type="term" value="P:protein transport"/>
    <property type="evidence" value="ECO:0007669"/>
    <property type="project" value="UniProtKB-KW"/>
</dbReference>
<gene>
    <name evidence="12" type="ORF">RN001_007653</name>
</gene>
<keyword evidence="7" id="KW-0653">Protein transport</keyword>
<evidence type="ECO:0000256" key="5">
    <source>
        <dbReference type="ARBA" id="ARBA00022490"/>
    </source>
</evidence>